<proteinExistence type="predicted"/>
<organism evidence="1 2">
    <name type="scientific">Hydnum rufescens UP504</name>
    <dbReference type="NCBI Taxonomy" id="1448309"/>
    <lineage>
        <taxon>Eukaryota</taxon>
        <taxon>Fungi</taxon>
        <taxon>Dikarya</taxon>
        <taxon>Basidiomycota</taxon>
        <taxon>Agaricomycotina</taxon>
        <taxon>Agaricomycetes</taxon>
        <taxon>Cantharellales</taxon>
        <taxon>Hydnaceae</taxon>
        <taxon>Hydnum</taxon>
    </lineage>
</organism>
<dbReference type="Proteomes" id="UP000886523">
    <property type="component" value="Unassembled WGS sequence"/>
</dbReference>
<reference evidence="1" key="1">
    <citation type="journal article" date="2020" name="Nat. Commun.">
        <title>Large-scale genome sequencing of mycorrhizal fungi provides insights into the early evolution of symbiotic traits.</title>
        <authorList>
            <person name="Miyauchi S."/>
            <person name="Kiss E."/>
            <person name="Kuo A."/>
            <person name="Drula E."/>
            <person name="Kohler A."/>
            <person name="Sanchez-Garcia M."/>
            <person name="Morin E."/>
            <person name="Andreopoulos B."/>
            <person name="Barry K.W."/>
            <person name="Bonito G."/>
            <person name="Buee M."/>
            <person name="Carver A."/>
            <person name="Chen C."/>
            <person name="Cichocki N."/>
            <person name="Clum A."/>
            <person name="Culley D."/>
            <person name="Crous P.W."/>
            <person name="Fauchery L."/>
            <person name="Girlanda M."/>
            <person name="Hayes R.D."/>
            <person name="Keri Z."/>
            <person name="LaButti K."/>
            <person name="Lipzen A."/>
            <person name="Lombard V."/>
            <person name="Magnuson J."/>
            <person name="Maillard F."/>
            <person name="Murat C."/>
            <person name="Nolan M."/>
            <person name="Ohm R.A."/>
            <person name="Pangilinan J."/>
            <person name="Pereira M.F."/>
            <person name="Perotto S."/>
            <person name="Peter M."/>
            <person name="Pfister S."/>
            <person name="Riley R."/>
            <person name="Sitrit Y."/>
            <person name="Stielow J.B."/>
            <person name="Szollosi G."/>
            <person name="Zifcakova L."/>
            <person name="Stursova M."/>
            <person name="Spatafora J.W."/>
            <person name="Tedersoo L."/>
            <person name="Vaario L.M."/>
            <person name="Yamada A."/>
            <person name="Yan M."/>
            <person name="Wang P."/>
            <person name="Xu J."/>
            <person name="Bruns T."/>
            <person name="Baldrian P."/>
            <person name="Vilgalys R."/>
            <person name="Dunand C."/>
            <person name="Henrissat B."/>
            <person name="Grigoriev I.V."/>
            <person name="Hibbett D."/>
            <person name="Nagy L.G."/>
            <person name="Martin F.M."/>
        </authorList>
    </citation>
    <scope>NUCLEOTIDE SEQUENCE</scope>
    <source>
        <strain evidence="1">UP504</strain>
    </source>
</reference>
<accession>A0A9P6AJJ8</accession>
<protein>
    <submittedName>
        <fullName evidence="1">Uncharacterized protein</fullName>
    </submittedName>
</protein>
<name>A0A9P6AJJ8_9AGAM</name>
<evidence type="ECO:0000313" key="1">
    <source>
        <dbReference type="EMBL" id="KAF9506534.1"/>
    </source>
</evidence>
<dbReference type="AlphaFoldDB" id="A0A9P6AJJ8"/>
<keyword evidence="2" id="KW-1185">Reference proteome</keyword>
<sequence>MSQMIEYRHSPHIAALSKQTPGTAVLPSVTVPPPPKKEPKHVTIRPSRPAILPLRMLENVVKAVTPTRRTLSSPIICGFPEQYVDRLGPVSFHAAWVSNFVVTSENGSGRLRCRRQARPVPA</sequence>
<gene>
    <name evidence="1" type="ORF">BS47DRAFT_1399381</name>
</gene>
<comment type="caution">
    <text evidence="1">The sequence shown here is derived from an EMBL/GenBank/DDBJ whole genome shotgun (WGS) entry which is preliminary data.</text>
</comment>
<dbReference type="EMBL" id="MU129107">
    <property type="protein sequence ID" value="KAF9506534.1"/>
    <property type="molecule type" value="Genomic_DNA"/>
</dbReference>
<evidence type="ECO:0000313" key="2">
    <source>
        <dbReference type="Proteomes" id="UP000886523"/>
    </source>
</evidence>